<dbReference type="HOGENOM" id="CLU_2853405_0_0_1"/>
<name>A0A0E0AJ58_9ORYZ</name>
<keyword evidence="2" id="KW-1185">Reference proteome</keyword>
<protein>
    <submittedName>
        <fullName evidence="1">Uncharacterized protein</fullName>
    </submittedName>
</protein>
<evidence type="ECO:0000313" key="1">
    <source>
        <dbReference type="EnsemblPlants" id="OGLUM07G12090.1"/>
    </source>
</evidence>
<organism evidence="1">
    <name type="scientific">Oryza glumipatula</name>
    <dbReference type="NCBI Taxonomy" id="40148"/>
    <lineage>
        <taxon>Eukaryota</taxon>
        <taxon>Viridiplantae</taxon>
        <taxon>Streptophyta</taxon>
        <taxon>Embryophyta</taxon>
        <taxon>Tracheophyta</taxon>
        <taxon>Spermatophyta</taxon>
        <taxon>Magnoliopsida</taxon>
        <taxon>Liliopsida</taxon>
        <taxon>Poales</taxon>
        <taxon>Poaceae</taxon>
        <taxon>BOP clade</taxon>
        <taxon>Oryzoideae</taxon>
        <taxon>Oryzeae</taxon>
        <taxon>Oryzinae</taxon>
        <taxon>Oryza</taxon>
    </lineage>
</organism>
<reference evidence="1" key="2">
    <citation type="submission" date="2018-05" db="EMBL/GenBank/DDBJ databases">
        <title>OgluRS3 (Oryza glumaepatula Reference Sequence Version 3).</title>
        <authorList>
            <person name="Zhang J."/>
            <person name="Kudrna D."/>
            <person name="Lee S."/>
            <person name="Talag J."/>
            <person name="Welchert J."/>
            <person name="Wing R.A."/>
        </authorList>
    </citation>
    <scope>NUCLEOTIDE SEQUENCE [LARGE SCALE GENOMIC DNA]</scope>
</reference>
<sequence>MRAGLLILPFQNRAPTLVFPSPVPLPPLSRARFFPPFRHRLHSRFAIAAQKPQSKAASPSPTAFS</sequence>
<proteinExistence type="predicted"/>
<evidence type="ECO:0000313" key="2">
    <source>
        <dbReference type="Proteomes" id="UP000026961"/>
    </source>
</evidence>
<dbReference type="Proteomes" id="UP000026961">
    <property type="component" value="Chromosome 7"/>
</dbReference>
<dbReference type="AlphaFoldDB" id="A0A0E0AJ58"/>
<reference evidence="1" key="1">
    <citation type="submission" date="2015-04" db="UniProtKB">
        <authorList>
            <consortium name="EnsemblPlants"/>
        </authorList>
    </citation>
    <scope>IDENTIFICATION</scope>
</reference>
<dbReference type="Gramene" id="OGLUM07G12090.1">
    <property type="protein sequence ID" value="OGLUM07G12090.1"/>
    <property type="gene ID" value="OGLUM07G12090"/>
</dbReference>
<dbReference type="EnsemblPlants" id="OGLUM07G12090.1">
    <property type="protein sequence ID" value="OGLUM07G12090.1"/>
    <property type="gene ID" value="OGLUM07G12090"/>
</dbReference>
<accession>A0A0E0AJ58</accession>